<dbReference type="EMBL" id="JABZEC010000001">
    <property type="protein sequence ID" value="NVY95846.1"/>
    <property type="molecule type" value="Genomic_DNA"/>
</dbReference>
<dbReference type="EC" id="2.7.4.27" evidence="5"/>
<comment type="catalytic activity">
    <reaction evidence="5">
        <text>N(tele)-phospho-L-histidyl/L-threonyl-[pyruvate, phosphate dikinase] + ADP = N(tele)-phospho-L-histidyl/O-phospho-L-threonyl-[pyruvate, phosphate dikinase] + AMP + H(+)</text>
        <dbReference type="Rhea" id="RHEA:43692"/>
        <dbReference type="Rhea" id="RHEA-COMP:10650"/>
        <dbReference type="Rhea" id="RHEA-COMP:10651"/>
        <dbReference type="ChEBI" id="CHEBI:15378"/>
        <dbReference type="ChEBI" id="CHEBI:30013"/>
        <dbReference type="ChEBI" id="CHEBI:61977"/>
        <dbReference type="ChEBI" id="CHEBI:83586"/>
        <dbReference type="ChEBI" id="CHEBI:456215"/>
        <dbReference type="ChEBI" id="CHEBI:456216"/>
        <dbReference type="EC" id="2.7.11.32"/>
    </reaction>
</comment>
<keyword evidence="7" id="KW-1185">Reference proteome</keyword>
<dbReference type="Proteomes" id="UP000563523">
    <property type="component" value="Unassembled WGS sequence"/>
</dbReference>
<dbReference type="Pfam" id="PF03618">
    <property type="entry name" value="Kinase-PPPase"/>
    <property type="match status" value="1"/>
</dbReference>
<dbReference type="InterPro" id="IPR026565">
    <property type="entry name" value="PPDK_reg"/>
</dbReference>
<protein>
    <recommendedName>
        <fullName evidence="5">Putative pyruvate, phosphate dikinase regulatory protein</fullName>
        <shortName evidence="5">PPDK regulatory protein</shortName>
        <ecNumber evidence="5">2.7.11.32</ecNumber>
        <ecNumber evidence="5">2.7.4.27</ecNumber>
    </recommendedName>
</protein>
<dbReference type="NCBIfam" id="NF003742">
    <property type="entry name" value="PRK05339.1"/>
    <property type="match status" value="1"/>
</dbReference>
<dbReference type="AlphaFoldDB" id="A0A850R8W8"/>
<evidence type="ECO:0000256" key="2">
    <source>
        <dbReference type="ARBA" id="ARBA00022679"/>
    </source>
</evidence>
<dbReference type="GO" id="GO:0004674">
    <property type="term" value="F:protein serine/threonine kinase activity"/>
    <property type="evidence" value="ECO:0007669"/>
    <property type="project" value="UniProtKB-UniRule"/>
</dbReference>
<keyword evidence="1 5" id="KW-0723">Serine/threonine-protein kinase</keyword>
<sequence>MKTMKQAVYAISDSSGETSAGFSRSMMAQFPEIEIKQRRFGFVQTTAELNHILQQAVVEDAILFYTLSHRELDEIVKDFTHRNNLLAFDILNPYLDRIGQRFQQHPSHEIGAARKLNAQYFDRIAAIDFAAENDDGKNPRSMLHADVVLLGISRTSKTPLSFFLANQHIKVTNLPLVPQAQLPPELWQVDPKKIVGLTNDEEVLQKIRQERMLAYGLQATTAYSDTAKIQAELDYADQLYQKLNCLVINVANKSIEEVASIITSELKLPI</sequence>
<evidence type="ECO:0000313" key="7">
    <source>
        <dbReference type="Proteomes" id="UP000563523"/>
    </source>
</evidence>
<accession>A0A850R8W8</accession>
<name>A0A850R8W8_9LACO</name>
<proteinExistence type="inferred from homology"/>
<dbReference type="InterPro" id="IPR005177">
    <property type="entry name" value="Kinase-pyrophosphorylase"/>
</dbReference>
<feature type="binding site" evidence="5">
    <location>
        <begin position="151"/>
        <end position="158"/>
    </location>
    <ligand>
        <name>ADP</name>
        <dbReference type="ChEBI" id="CHEBI:456216"/>
    </ligand>
</feature>
<comment type="function">
    <text evidence="5">Bifunctional serine/threonine kinase and phosphorylase involved in the regulation of the pyruvate, phosphate dikinase (PPDK) by catalyzing its phosphorylation/dephosphorylation.</text>
</comment>
<dbReference type="EC" id="2.7.11.32" evidence="5"/>
<dbReference type="PANTHER" id="PTHR31756:SF3">
    <property type="entry name" value="PYRUVATE, PHOSPHATE DIKINASE REGULATORY PROTEIN 1, CHLOROPLASTIC"/>
    <property type="match status" value="1"/>
</dbReference>
<organism evidence="6 7">
    <name type="scientific">Bombilactobacillus apium</name>
    <dbReference type="NCBI Taxonomy" id="2675299"/>
    <lineage>
        <taxon>Bacteria</taxon>
        <taxon>Bacillati</taxon>
        <taxon>Bacillota</taxon>
        <taxon>Bacilli</taxon>
        <taxon>Lactobacillales</taxon>
        <taxon>Lactobacillaceae</taxon>
        <taxon>Bombilactobacillus</taxon>
    </lineage>
</organism>
<keyword evidence="4 5" id="KW-0418">Kinase</keyword>
<comment type="caution">
    <text evidence="6">The sequence shown here is derived from an EMBL/GenBank/DDBJ whole genome shotgun (WGS) entry which is preliminary data.</text>
</comment>
<dbReference type="GO" id="GO:0016776">
    <property type="term" value="F:phosphotransferase activity, phosphate group as acceptor"/>
    <property type="evidence" value="ECO:0007669"/>
    <property type="project" value="UniProtKB-UniRule"/>
</dbReference>
<evidence type="ECO:0000256" key="5">
    <source>
        <dbReference type="HAMAP-Rule" id="MF_00921"/>
    </source>
</evidence>
<evidence type="ECO:0000256" key="3">
    <source>
        <dbReference type="ARBA" id="ARBA00022741"/>
    </source>
</evidence>
<dbReference type="GO" id="GO:0005524">
    <property type="term" value="F:ATP binding"/>
    <property type="evidence" value="ECO:0007669"/>
    <property type="project" value="InterPro"/>
</dbReference>
<dbReference type="HAMAP" id="MF_00921">
    <property type="entry name" value="PDRP"/>
    <property type="match status" value="1"/>
</dbReference>
<gene>
    <name evidence="6" type="ORF">HU830_01305</name>
</gene>
<reference evidence="6 7" key="1">
    <citation type="submission" date="2020-06" db="EMBL/GenBank/DDBJ databases">
        <authorList>
            <person name="Kang J."/>
        </authorList>
    </citation>
    <scope>NUCLEOTIDE SEQUENCE [LARGE SCALE GENOMIC DNA]</scope>
    <source>
        <strain evidence="6 7">DCY120</strain>
    </source>
</reference>
<keyword evidence="2 5" id="KW-0808">Transferase</keyword>
<dbReference type="GO" id="GO:0043531">
    <property type="term" value="F:ADP binding"/>
    <property type="evidence" value="ECO:0007669"/>
    <property type="project" value="UniProtKB-UniRule"/>
</dbReference>
<comment type="catalytic activity">
    <reaction evidence="5">
        <text>N(tele)-phospho-L-histidyl/O-phospho-L-threonyl-[pyruvate, phosphate dikinase] + phosphate + H(+) = N(tele)-phospho-L-histidyl/L-threonyl-[pyruvate, phosphate dikinase] + diphosphate</text>
        <dbReference type="Rhea" id="RHEA:43696"/>
        <dbReference type="Rhea" id="RHEA-COMP:10650"/>
        <dbReference type="Rhea" id="RHEA-COMP:10651"/>
        <dbReference type="ChEBI" id="CHEBI:15378"/>
        <dbReference type="ChEBI" id="CHEBI:30013"/>
        <dbReference type="ChEBI" id="CHEBI:33019"/>
        <dbReference type="ChEBI" id="CHEBI:43474"/>
        <dbReference type="ChEBI" id="CHEBI:61977"/>
        <dbReference type="ChEBI" id="CHEBI:83586"/>
        <dbReference type="EC" id="2.7.4.27"/>
    </reaction>
</comment>
<evidence type="ECO:0000256" key="4">
    <source>
        <dbReference type="ARBA" id="ARBA00022777"/>
    </source>
</evidence>
<dbReference type="PANTHER" id="PTHR31756">
    <property type="entry name" value="PYRUVATE, PHOSPHATE DIKINASE REGULATORY PROTEIN 1, CHLOROPLASTIC"/>
    <property type="match status" value="1"/>
</dbReference>
<evidence type="ECO:0000313" key="6">
    <source>
        <dbReference type="EMBL" id="NVY95846.1"/>
    </source>
</evidence>
<evidence type="ECO:0000256" key="1">
    <source>
        <dbReference type="ARBA" id="ARBA00022527"/>
    </source>
</evidence>
<keyword evidence="3 5" id="KW-0547">Nucleotide-binding</keyword>
<comment type="similarity">
    <text evidence="5">Belongs to the pyruvate, phosphate/water dikinase regulatory protein family. PDRP subfamily.</text>
</comment>